<dbReference type="RefSeq" id="WP_378288707.1">
    <property type="nucleotide sequence ID" value="NZ_JBHULE010000002.1"/>
</dbReference>
<dbReference type="Pfam" id="PF06580">
    <property type="entry name" value="His_kinase"/>
    <property type="match status" value="1"/>
</dbReference>
<dbReference type="PANTHER" id="PTHR34220">
    <property type="entry name" value="SENSOR HISTIDINE KINASE YPDA"/>
    <property type="match status" value="1"/>
</dbReference>
<keyword evidence="1" id="KW-0812">Transmembrane</keyword>
<feature type="domain" description="Signal transduction histidine kinase internal region" evidence="2">
    <location>
        <begin position="174"/>
        <end position="251"/>
    </location>
</feature>
<dbReference type="PANTHER" id="PTHR34220:SF7">
    <property type="entry name" value="SENSOR HISTIDINE KINASE YPDA"/>
    <property type="match status" value="1"/>
</dbReference>
<reference evidence="4" key="1">
    <citation type="journal article" date="2019" name="Int. J. Syst. Evol. Microbiol.">
        <title>The Global Catalogue of Microorganisms (GCM) 10K type strain sequencing project: providing services to taxonomists for standard genome sequencing and annotation.</title>
        <authorList>
            <consortium name="The Broad Institute Genomics Platform"/>
            <consortium name="The Broad Institute Genome Sequencing Center for Infectious Disease"/>
            <person name="Wu L."/>
            <person name="Ma J."/>
        </authorList>
    </citation>
    <scope>NUCLEOTIDE SEQUENCE [LARGE SCALE GENOMIC DNA]</scope>
    <source>
        <strain evidence="4">KCTC 52274</strain>
    </source>
</reference>
<keyword evidence="1" id="KW-1133">Transmembrane helix</keyword>
<dbReference type="SUPFAM" id="SSF55874">
    <property type="entry name" value="ATPase domain of HSP90 chaperone/DNA topoisomerase II/histidine kinase"/>
    <property type="match status" value="1"/>
</dbReference>
<feature type="transmembrane region" description="Helical" evidence="1">
    <location>
        <begin position="59"/>
        <end position="78"/>
    </location>
</feature>
<evidence type="ECO:0000313" key="3">
    <source>
        <dbReference type="EMBL" id="MFD2561200.1"/>
    </source>
</evidence>
<protein>
    <submittedName>
        <fullName evidence="3">Sensor histidine kinase</fullName>
        <ecNumber evidence="3">2.7.13.3</ecNumber>
    </submittedName>
</protein>
<proteinExistence type="predicted"/>
<dbReference type="GO" id="GO:0004673">
    <property type="term" value="F:protein histidine kinase activity"/>
    <property type="evidence" value="ECO:0007669"/>
    <property type="project" value="UniProtKB-EC"/>
</dbReference>
<keyword evidence="3" id="KW-0418">Kinase</keyword>
<sequence length="386" mass="45033">MQIELGPIKDSKILNGLYRYKAHHLLFWFVYHYMWWAIGIGSIKEAAYNIFFSPYNVKFLFYFIFQAAAVYFNLYYLIPKFLEKRKYLLYLFFFALTILTTVLILTSGYFVTAYVANSTVAELFDNQTFSKLLRSGPLSSTLASMTLAMSIKLTKNWIKSQQRQQLLEKEKVETELKFLKSQFNPHFLFNTINSIFVLIHKNPDMASESLANFSDLLRYQLYECNESKIPLEKEINFLKNFIDLGKLRLDNTVKVTTNIEDQIYGNVSIAPFILMPFVENAFKHVSRGNDQKNWISIHLSFTEEKVLFEIDNTIIRQEDYNADDLMKDSGIGLKNVQRRLDLVYFDQYGLFIEKTEEIHKVKLELQLNAVPISSEQGIVPVASLQS</sequence>
<dbReference type="InterPro" id="IPR010559">
    <property type="entry name" value="Sig_transdc_His_kin_internal"/>
</dbReference>
<keyword evidence="1" id="KW-0472">Membrane</keyword>
<keyword evidence="3" id="KW-0808">Transferase</keyword>
<feature type="transmembrane region" description="Helical" evidence="1">
    <location>
        <begin position="90"/>
        <end position="116"/>
    </location>
</feature>
<keyword evidence="4" id="KW-1185">Reference proteome</keyword>
<evidence type="ECO:0000313" key="4">
    <source>
        <dbReference type="Proteomes" id="UP001597319"/>
    </source>
</evidence>
<dbReference type="InterPro" id="IPR036890">
    <property type="entry name" value="HATPase_C_sf"/>
</dbReference>
<dbReference type="EC" id="2.7.13.3" evidence="3"/>
<accession>A0ABW5L8W2</accession>
<feature type="transmembrane region" description="Helical" evidence="1">
    <location>
        <begin position="25"/>
        <end position="43"/>
    </location>
</feature>
<dbReference type="Gene3D" id="3.30.565.10">
    <property type="entry name" value="Histidine kinase-like ATPase, C-terminal domain"/>
    <property type="match status" value="1"/>
</dbReference>
<organism evidence="3 4">
    <name type="scientific">Aquimarina rubra</name>
    <dbReference type="NCBI Taxonomy" id="1920033"/>
    <lineage>
        <taxon>Bacteria</taxon>
        <taxon>Pseudomonadati</taxon>
        <taxon>Bacteroidota</taxon>
        <taxon>Flavobacteriia</taxon>
        <taxon>Flavobacteriales</taxon>
        <taxon>Flavobacteriaceae</taxon>
        <taxon>Aquimarina</taxon>
    </lineage>
</organism>
<gene>
    <name evidence="3" type="ORF">ACFSR1_00880</name>
</gene>
<dbReference type="Proteomes" id="UP001597319">
    <property type="component" value="Unassembled WGS sequence"/>
</dbReference>
<evidence type="ECO:0000256" key="1">
    <source>
        <dbReference type="SAM" id="Phobius"/>
    </source>
</evidence>
<evidence type="ECO:0000259" key="2">
    <source>
        <dbReference type="Pfam" id="PF06580"/>
    </source>
</evidence>
<dbReference type="EMBL" id="JBHULE010000002">
    <property type="protein sequence ID" value="MFD2561200.1"/>
    <property type="molecule type" value="Genomic_DNA"/>
</dbReference>
<name>A0ABW5L8W2_9FLAO</name>
<comment type="caution">
    <text evidence="3">The sequence shown here is derived from an EMBL/GenBank/DDBJ whole genome shotgun (WGS) entry which is preliminary data.</text>
</comment>
<dbReference type="InterPro" id="IPR050640">
    <property type="entry name" value="Bact_2-comp_sensor_kinase"/>
</dbReference>